<gene>
    <name evidence="11" type="ORF">AZF04_12180</name>
</gene>
<evidence type="ECO:0000313" key="12">
    <source>
        <dbReference type="Proteomes" id="UP000075806"/>
    </source>
</evidence>
<dbReference type="PANTHER" id="PTHR48111:SF40">
    <property type="entry name" value="PHOSPHATE REGULON TRANSCRIPTIONAL REGULATORY PROTEIN PHOB"/>
    <property type="match status" value="1"/>
</dbReference>
<dbReference type="GO" id="GO:0000976">
    <property type="term" value="F:transcription cis-regulatory region binding"/>
    <property type="evidence" value="ECO:0007669"/>
    <property type="project" value="TreeGrafter"/>
</dbReference>
<dbReference type="InterPro" id="IPR036388">
    <property type="entry name" value="WH-like_DNA-bd_sf"/>
</dbReference>
<dbReference type="SMART" id="SM00448">
    <property type="entry name" value="REC"/>
    <property type="match status" value="1"/>
</dbReference>
<dbReference type="FunFam" id="1.10.10.10:FF:000018">
    <property type="entry name" value="DNA-binding response regulator ResD"/>
    <property type="match status" value="1"/>
</dbReference>
<reference evidence="11" key="1">
    <citation type="submission" date="2016-02" db="EMBL/GenBank/DDBJ databases">
        <title>Genome sequence of Bacillus trypoxylicola KCTC 13244(T).</title>
        <authorList>
            <person name="Jeong H."/>
            <person name="Park S.-H."/>
            <person name="Choi S.-K."/>
        </authorList>
    </citation>
    <scope>NUCLEOTIDE SEQUENCE [LARGE SCALE GENOMIC DNA]</scope>
    <source>
        <strain evidence="11">KCTC 13244</strain>
    </source>
</reference>
<dbReference type="Pfam" id="PF00072">
    <property type="entry name" value="Response_reg"/>
    <property type="match status" value="1"/>
</dbReference>
<feature type="modified residue" description="4-aspartylphosphate" evidence="7">
    <location>
        <position position="57"/>
    </location>
</feature>
<evidence type="ECO:0000313" key="11">
    <source>
        <dbReference type="EMBL" id="KYG26563.1"/>
    </source>
</evidence>
<dbReference type="GO" id="GO:0005829">
    <property type="term" value="C:cytosol"/>
    <property type="evidence" value="ECO:0007669"/>
    <property type="project" value="TreeGrafter"/>
</dbReference>
<dbReference type="CDD" id="cd00383">
    <property type="entry name" value="trans_reg_C"/>
    <property type="match status" value="1"/>
</dbReference>
<dbReference type="PROSITE" id="PS51755">
    <property type="entry name" value="OMPR_PHOB"/>
    <property type="match status" value="1"/>
</dbReference>
<dbReference type="InterPro" id="IPR016032">
    <property type="entry name" value="Sig_transdc_resp-reg_C-effctor"/>
</dbReference>
<dbReference type="InterPro" id="IPR001789">
    <property type="entry name" value="Sig_transdc_resp-reg_receiver"/>
</dbReference>
<evidence type="ECO:0000256" key="7">
    <source>
        <dbReference type="PROSITE-ProRule" id="PRU00169"/>
    </source>
</evidence>
<dbReference type="Gene3D" id="1.10.10.10">
    <property type="entry name" value="Winged helix-like DNA-binding domain superfamily/Winged helix DNA-binding domain"/>
    <property type="match status" value="1"/>
</dbReference>
<evidence type="ECO:0000256" key="3">
    <source>
        <dbReference type="ARBA" id="ARBA00023012"/>
    </source>
</evidence>
<dbReference type="InterPro" id="IPR001867">
    <property type="entry name" value="OmpR/PhoB-type_DNA-bd"/>
</dbReference>
<organism evidence="11 12">
    <name type="scientific">Alkalihalobacillus trypoxylicola</name>
    <dbReference type="NCBI Taxonomy" id="519424"/>
    <lineage>
        <taxon>Bacteria</taxon>
        <taxon>Bacillati</taxon>
        <taxon>Bacillota</taxon>
        <taxon>Bacilli</taxon>
        <taxon>Bacillales</taxon>
        <taxon>Bacillaceae</taxon>
        <taxon>Alkalihalobacillus</taxon>
    </lineage>
</organism>
<accession>A0A162CT99</accession>
<dbReference type="InterPro" id="IPR011006">
    <property type="entry name" value="CheY-like_superfamily"/>
</dbReference>
<keyword evidence="2 7" id="KW-0597">Phosphoprotein</keyword>
<dbReference type="STRING" id="519424.AZF04_12180"/>
<dbReference type="Gene3D" id="3.40.50.2300">
    <property type="match status" value="1"/>
</dbReference>
<evidence type="ECO:0000256" key="4">
    <source>
        <dbReference type="ARBA" id="ARBA00023015"/>
    </source>
</evidence>
<dbReference type="AlphaFoldDB" id="A0A162CT99"/>
<dbReference type="GO" id="GO:0032993">
    <property type="term" value="C:protein-DNA complex"/>
    <property type="evidence" value="ECO:0007669"/>
    <property type="project" value="TreeGrafter"/>
</dbReference>
<dbReference type="PANTHER" id="PTHR48111">
    <property type="entry name" value="REGULATOR OF RPOS"/>
    <property type="match status" value="1"/>
</dbReference>
<feature type="domain" description="Response regulatory" evidence="9">
    <location>
        <begin position="6"/>
        <end position="121"/>
    </location>
</feature>
<proteinExistence type="predicted"/>
<feature type="DNA-binding region" description="OmpR/PhoB-type" evidence="8">
    <location>
        <begin position="131"/>
        <end position="228"/>
    </location>
</feature>
<dbReference type="PROSITE" id="PS50896">
    <property type="entry name" value="LISH"/>
    <property type="match status" value="1"/>
</dbReference>
<feature type="domain" description="OmpR/PhoB-type" evidence="10">
    <location>
        <begin position="131"/>
        <end position="228"/>
    </location>
</feature>
<dbReference type="GO" id="GO:0006355">
    <property type="term" value="P:regulation of DNA-templated transcription"/>
    <property type="evidence" value="ECO:0007669"/>
    <property type="project" value="InterPro"/>
</dbReference>
<dbReference type="InterPro" id="IPR039420">
    <property type="entry name" value="WalR-like"/>
</dbReference>
<keyword evidence="4" id="KW-0805">Transcription regulation</keyword>
<dbReference type="GO" id="GO:0000156">
    <property type="term" value="F:phosphorelay response regulator activity"/>
    <property type="evidence" value="ECO:0007669"/>
    <property type="project" value="TreeGrafter"/>
</dbReference>
<evidence type="ECO:0000256" key="5">
    <source>
        <dbReference type="ARBA" id="ARBA00023125"/>
    </source>
</evidence>
<evidence type="ECO:0000256" key="2">
    <source>
        <dbReference type="ARBA" id="ARBA00022553"/>
    </source>
</evidence>
<evidence type="ECO:0000256" key="8">
    <source>
        <dbReference type="PROSITE-ProRule" id="PRU01091"/>
    </source>
</evidence>
<sequence length="229" mass="26316">MTDKKSILLIDDEEALQNLVATYLFKEGYHVMTALKGETGIELYKKNQRDISLILLDLMLEDLDGFTICQQIRSFSSVPIIMLTARANEEDRVKGLKLGADDYVVKPFSPRELMARIEAQLRRSNQFSSWNQSIHHKGLGIDEQGRKVFIDSTTINVTRKEFDLLHFLMKNRGQVFSREQLHEQLWGMDSDIGTLRTVDTHIKTLRLKLKGYGDCIKTVWGVGYKFEGS</sequence>
<comment type="subcellular location">
    <subcellularLocation>
        <location evidence="1">Cytoplasm</location>
    </subcellularLocation>
</comment>
<dbReference type="InterPro" id="IPR006594">
    <property type="entry name" value="LisH"/>
</dbReference>
<dbReference type="SUPFAM" id="SSF46894">
    <property type="entry name" value="C-terminal effector domain of the bipartite response regulators"/>
    <property type="match status" value="1"/>
</dbReference>
<keyword evidence="3" id="KW-0902">Two-component regulatory system</keyword>
<dbReference type="Pfam" id="PF00486">
    <property type="entry name" value="Trans_reg_C"/>
    <property type="match status" value="1"/>
</dbReference>
<dbReference type="SUPFAM" id="SSF52172">
    <property type="entry name" value="CheY-like"/>
    <property type="match status" value="1"/>
</dbReference>
<dbReference type="Gene3D" id="6.10.250.690">
    <property type="match status" value="1"/>
</dbReference>
<keyword evidence="12" id="KW-1185">Reference proteome</keyword>
<dbReference type="PROSITE" id="PS50110">
    <property type="entry name" value="RESPONSE_REGULATORY"/>
    <property type="match status" value="1"/>
</dbReference>
<evidence type="ECO:0000259" key="10">
    <source>
        <dbReference type="PROSITE" id="PS51755"/>
    </source>
</evidence>
<keyword evidence="6" id="KW-0804">Transcription</keyword>
<evidence type="ECO:0000256" key="1">
    <source>
        <dbReference type="ARBA" id="ARBA00004496"/>
    </source>
</evidence>
<dbReference type="RefSeq" id="WP_061950037.1">
    <property type="nucleotide sequence ID" value="NZ_LTAO01000038.1"/>
</dbReference>
<keyword evidence="5 8" id="KW-0238">DNA-binding</keyword>
<evidence type="ECO:0000259" key="9">
    <source>
        <dbReference type="PROSITE" id="PS50110"/>
    </source>
</evidence>
<name>A0A162CT99_9BACI</name>
<dbReference type="EMBL" id="LTAO01000038">
    <property type="protein sequence ID" value="KYG26563.1"/>
    <property type="molecule type" value="Genomic_DNA"/>
</dbReference>
<comment type="caution">
    <text evidence="11">The sequence shown here is derived from an EMBL/GenBank/DDBJ whole genome shotgun (WGS) entry which is preliminary data.</text>
</comment>
<dbReference type="OrthoDB" id="9790442at2"/>
<protein>
    <submittedName>
        <fullName evidence="11">Two-component system response regulator</fullName>
    </submittedName>
</protein>
<evidence type="ECO:0000256" key="6">
    <source>
        <dbReference type="ARBA" id="ARBA00023163"/>
    </source>
</evidence>
<dbReference type="SMART" id="SM00862">
    <property type="entry name" value="Trans_reg_C"/>
    <property type="match status" value="1"/>
</dbReference>
<dbReference type="Proteomes" id="UP000075806">
    <property type="component" value="Unassembled WGS sequence"/>
</dbReference>